<dbReference type="InterPro" id="IPR011761">
    <property type="entry name" value="ATP-grasp"/>
</dbReference>
<comment type="function">
    <text evidence="6">Succinyl-CoA synthetase functions in the citric acid cycle (TCA), coupling the hydrolysis of succinyl-CoA to the synthesis of either ATP or GTP and thus represents the only step of substrate-level phosphorylation in the TCA. The beta subunit provides nucleotide specificity of the enzyme and binds the substrate succinate, while the binding sites for coenzyme A and phosphate are found in the alpha subunit.</text>
</comment>
<dbReference type="PANTHER" id="PTHR11815">
    <property type="entry name" value="SUCCINYL-COA SYNTHETASE BETA CHAIN"/>
    <property type="match status" value="1"/>
</dbReference>
<keyword evidence="2 6" id="KW-0436">Ligase</keyword>
<comment type="subunit">
    <text evidence="6">Heterotetramer of two alpha and two beta subunits.</text>
</comment>
<feature type="binding site" evidence="6">
    <location>
        <position position="101"/>
    </location>
    <ligand>
        <name>ATP</name>
        <dbReference type="ChEBI" id="CHEBI:30616"/>
    </ligand>
</feature>
<evidence type="ECO:0000313" key="9">
    <source>
        <dbReference type="EMBL" id="WQH16319.1"/>
    </source>
</evidence>
<dbReference type="Gene3D" id="3.40.50.261">
    <property type="entry name" value="Succinyl-CoA synthetase domains"/>
    <property type="match status" value="1"/>
</dbReference>
<evidence type="ECO:0000259" key="8">
    <source>
        <dbReference type="PROSITE" id="PS50975"/>
    </source>
</evidence>
<dbReference type="HAMAP" id="MF_00558">
    <property type="entry name" value="Succ_CoA_beta"/>
    <property type="match status" value="1"/>
</dbReference>
<feature type="binding site" evidence="6">
    <location>
        <begin position="323"/>
        <end position="325"/>
    </location>
    <ligand>
        <name>substrate</name>
        <note>ligand shared with subunit alpha</note>
    </ligand>
</feature>
<dbReference type="NCBIfam" id="NF001913">
    <property type="entry name" value="PRK00696.1"/>
    <property type="match status" value="1"/>
</dbReference>
<dbReference type="RefSeq" id="WP_322521317.1">
    <property type="nucleotide sequence ID" value="NZ_CP140153.1"/>
</dbReference>
<dbReference type="InterPro" id="IPR017866">
    <property type="entry name" value="Succ-CoA_synthase_bsu_CS"/>
</dbReference>
<dbReference type="Gene3D" id="3.30.1490.20">
    <property type="entry name" value="ATP-grasp fold, A domain"/>
    <property type="match status" value="1"/>
</dbReference>
<proteinExistence type="inferred from homology"/>
<protein>
    <recommendedName>
        <fullName evidence="6">Succinate--CoA ligase [ADP-forming] subunit beta</fullName>
        <ecNumber evidence="6">6.2.1.5</ecNumber>
    </recommendedName>
    <alternativeName>
        <fullName evidence="6">Succinyl-CoA synthetase subunit beta</fullName>
        <shortName evidence="6">SCS-beta</shortName>
    </alternativeName>
</protein>
<dbReference type="Proteomes" id="UP001327459">
    <property type="component" value="Chromosome"/>
</dbReference>
<keyword evidence="3 6" id="KW-0479">Metal-binding</keyword>
<dbReference type="PROSITE" id="PS01217">
    <property type="entry name" value="SUCCINYL_COA_LIG_3"/>
    <property type="match status" value="1"/>
</dbReference>
<accession>A0ABZ0YVX9</accession>
<dbReference type="InterPro" id="IPR016102">
    <property type="entry name" value="Succinyl-CoA_synth-like"/>
</dbReference>
<evidence type="ECO:0000256" key="7">
    <source>
        <dbReference type="PROSITE-ProRule" id="PRU00409"/>
    </source>
</evidence>
<sequence>MNLHEYQAKSLLSEFGIPVPSGALIRSADDVGDGARLSASESGRWVVKAQVHSGARGKAGGVRLVGDVAGVSQAASELLGTRLVTTQSGPAGLPVETLLVEPAASIRHEYYLAVTVDRALQRVVMIASSQGGMDIEAVAERHPQSIHRAVVNPTVGLGAYQARELGFSLGLGADQMKAFVSLALKLYRAFTERDAALIEINPLAELADGQLAIVDAKVALDDNAEYRQADWWQRRDVAQEDPAERKAIDHGLNYVSLDGNIACMVNGAGLAMATMDLIQHAGGMPANFLDVGGGTSAAKVTEAFKLILANPRVEAILVNIFGGIVRCDLIAEGIIEAAREVALEVPTVVRLAGTNAEQGRRMLAESGLALTAEDDLAAAANRAVVLANTKREADR</sequence>
<dbReference type="SUPFAM" id="SSF52210">
    <property type="entry name" value="Succinyl-CoA synthetase domains"/>
    <property type="match status" value="1"/>
</dbReference>
<dbReference type="Pfam" id="PF00549">
    <property type="entry name" value="Ligase_CoA"/>
    <property type="match status" value="1"/>
</dbReference>
<feature type="domain" description="ATP-grasp" evidence="8">
    <location>
        <begin position="9"/>
        <end position="229"/>
    </location>
</feature>
<feature type="binding site" evidence="6">
    <location>
        <position position="215"/>
    </location>
    <ligand>
        <name>Mg(2+)</name>
        <dbReference type="ChEBI" id="CHEBI:18420"/>
    </ligand>
</feature>
<dbReference type="InterPro" id="IPR013650">
    <property type="entry name" value="ATP-grasp_succ-CoA_synth-type"/>
</dbReference>
<keyword evidence="10" id="KW-1185">Reference proteome</keyword>
<dbReference type="PROSITE" id="PS50975">
    <property type="entry name" value="ATP_GRASP"/>
    <property type="match status" value="1"/>
</dbReference>
<keyword evidence="6 7" id="KW-0067">ATP-binding</keyword>
<feature type="binding site" evidence="6">
    <location>
        <position position="104"/>
    </location>
    <ligand>
        <name>ATP</name>
        <dbReference type="ChEBI" id="CHEBI:30616"/>
    </ligand>
</feature>
<comment type="similarity">
    <text evidence="6">Belongs to the succinate/malate CoA ligase beta subunit family.</text>
</comment>
<keyword evidence="1 6" id="KW-0816">Tricarboxylic acid cycle</keyword>
<feature type="binding site" evidence="6">
    <location>
        <position position="48"/>
    </location>
    <ligand>
        <name>ATP</name>
        <dbReference type="ChEBI" id="CHEBI:30616"/>
    </ligand>
</feature>
<reference evidence="9 10" key="1">
    <citation type="submission" date="2023-11" db="EMBL/GenBank/DDBJ databases">
        <title>MicrobeMod: A computational toolkit for identifying prokaryotic methylation and restriction-modification with nanopore sequencing.</title>
        <authorList>
            <person name="Crits-Christoph A."/>
            <person name="Kang S.C."/>
            <person name="Lee H."/>
            <person name="Ostrov N."/>
        </authorList>
    </citation>
    <scope>NUCLEOTIDE SEQUENCE [LARGE SCALE GENOMIC DNA]</scope>
    <source>
        <strain evidence="9 10">ATCC 49870</strain>
    </source>
</reference>
<dbReference type="EMBL" id="CP140153">
    <property type="protein sequence ID" value="WQH16319.1"/>
    <property type="molecule type" value="Genomic_DNA"/>
</dbReference>
<comment type="cofactor">
    <cofactor evidence="6">
        <name>Mg(2+)</name>
        <dbReference type="ChEBI" id="CHEBI:18420"/>
    </cofactor>
    <text evidence="6">Binds 1 Mg(2+) ion per subunit.</text>
</comment>
<dbReference type="EC" id="6.2.1.5" evidence="6"/>
<comment type="catalytic activity">
    <reaction evidence="6">
        <text>succinate + ATP + CoA = succinyl-CoA + ADP + phosphate</text>
        <dbReference type="Rhea" id="RHEA:17661"/>
        <dbReference type="ChEBI" id="CHEBI:30031"/>
        <dbReference type="ChEBI" id="CHEBI:30616"/>
        <dbReference type="ChEBI" id="CHEBI:43474"/>
        <dbReference type="ChEBI" id="CHEBI:57287"/>
        <dbReference type="ChEBI" id="CHEBI:57292"/>
        <dbReference type="ChEBI" id="CHEBI:456216"/>
        <dbReference type="EC" id="6.2.1.5"/>
    </reaction>
</comment>
<evidence type="ECO:0000313" key="10">
    <source>
        <dbReference type="Proteomes" id="UP001327459"/>
    </source>
</evidence>
<dbReference type="InterPro" id="IPR013815">
    <property type="entry name" value="ATP_grasp_subdomain_1"/>
</dbReference>
<dbReference type="InterPro" id="IPR005809">
    <property type="entry name" value="Succ_CoA_ligase-like_bsu"/>
</dbReference>
<comment type="caution">
    <text evidence="6">Lacks conserved residue(s) required for the propagation of feature annotation.</text>
</comment>
<dbReference type="Gene3D" id="3.30.470.20">
    <property type="entry name" value="ATP-grasp fold, B domain"/>
    <property type="match status" value="1"/>
</dbReference>
<dbReference type="InterPro" id="IPR005811">
    <property type="entry name" value="SUCC_ACL_C"/>
</dbReference>
<keyword evidence="5 6" id="KW-0460">Magnesium</keyword>
<dbReference type="Pfam" id="PF08442">
    <property type="entry name" value="ATP-grasp_2"/>
    <property type="match status" value="1"/>
</dbReference>
<evidence type="ECO:0000256" key="5">
    <source>
        <dbReference type="ARBA" id="ARBA00022842"/>
    </source>
</evidence>
<dbReference type="GO" id="GO:0004775">
    <property type="term" value="F:succinate-CoA ligase (ADP-forming) activity"/>
    <property type="evidence" value="ECO:0007669"/>
    <property type="project" value="UniProtKB-EC"/>
</dbReference>
<feature type="binding site" evidence="6">
    <location>
        <position position="266"/>
    </location>
    <ligand>
        <name>substrate</name>
        <note>ligand shared with subunit alpha</note>
    </ligand>
</feature>
<dbReference type="PIRSF" id="PIRSF001554">
    <property type="entry name" value="SucCS_beta"/>
    <property type="match status" value="1"/>
</dbReference>
<evidence type="ECO:0000256" key="2">
    <source>
        <dbReference type="ARBA" id="ARBA00022598"/>
    </source>
</evidence>
<evidence type="ECO:0000256" key="3">
    <source>
        <dbReference type="ARBA" id="ARBA00022723"/>
    </source>
</evidence>
<organism evidence="9 10">
    <name type="scientific">Guyparkeria halophila</name>
    <dbReference type="NCBI Taxonomy" id="47960"/>
    <lineage>
        <taxon>Bacteria</taxon>
        <taxon>Pseudomonadati</taxon>
        <taxon>Pseudomonadota</taxon>
        <taxon>Gammaproteobacteria</taxon>
        <taxon>Chromatiales</taxon>
        <taxon>Thioalkalibacteraceae</taxon>
        <taxon>Guyparkeria</taxon>
    </lineage>
</organism>
<evidence type="ECO:0000256" key="1">
    <source>
        <dbReference type="ARBA" id="ARBA00022532"/>
    </source>
</evidence>
<dbReference type="PANTHER" id="PTHR11815:SF10">
    <property type="entry name" value="SUCCINATE--COA LIGASE [GDP-FORMING] SUBUNIT BETA, MITOCHONDRIAL"/>
    <property type="match status" value="1"/>
</dbReference>
<dbReference type="SUPFAM" id="SSF56059">
    <property type="entry name" value="Glutathione synthetase ATP-binding domain-like"/>
    <property type="match status" value="1"/>
</dbReference>
<feature type="binding site" evidence="6">
    <location>
        <position position="109"/>
    </location>
    <ligand>
        <name>ATP</name>
        <dbReference type="ChEBI" id="CHEBI:30616"/>
    </ligand>
</feature>
<gene>
    <name evidence="6 9" type="primary">sucC</name>
    <name evidence="9" type="ORF">SR882_11280</name>
</gene>
<feature type="binding site" evidence="6">
    <location>
        <position position="201"/>
    </location>
    <ligand>
        <name>Mg(2+)</name>
        <dbReference type="ChEBI" id="CHEBI:18420"/>
    </ligand>
</feature>
<keyword evidence="4 6" id="KW-0547">Nucleotide-binding</keyword>
<evidence type="ECO:0000256" key="6">
    <source>
        <dbReference type="HAMAP-Rule" id="MF_00558"/>
    </source>
</evidence>
<name>A0ABZ0YVX9_9GAMM</name>
<comment type="pathway">
    <text evidence="6">Carbohydrate metabolism; tricarboxylic acid cycle; succinate from succinyl-CoA (ligase route): step 1/1.</text>
</comment>
<dbReference type="NCBIfam" id="TIGR01016">
    <property type="entry name" value="sucCoAbeta"/>
    <property type="match status" value="1"/>
</dbReference>
<comment type="catalytic activity">
    <reaction evidence="6">
        <text>GTP + succinate + CoA = succinyl-CoA + GDP + phosphate</text>
        <dbReference type="Rhea" id="RHEA:22120"/>
        <dbReference type="ChEBI" id="CHEBI:30031"/>
        <dbReference type="ChEBI" id="CHEBI:37565"/>
        <dbReference type="ChEBI" id="CHEBI:43474"/>
        <dbReference type="ChEBI" id="CHEBI:57287"/>
        <dbReference type="ChEBI" id="CHEBI:57292"/>
        <dbReference type="ChEBI" id="CHEBI:58189"/>
    </reaction>
</comment>
<evidence type="ECO:0000256" key="4">
    <source>
        <dbReference type="ARBA" id="ARBA00022741"/>
    </source>
</evidence>